<evidence type="ECO:0000256" key="4">
    <source>
        <dbReference type="ARBA" id="ARBA00022759"/>
    </source>
</evidence>
<feature type="region of interest" description="Disordered" evidence="7">
    <location>
        <begin position="193"/>
        <end position="222"/>
    </location>
</feature>
<keyword evidence="10" id="KW-1185">Reference proteome</keyword>
<keyword evidence="2" id="KW-0548">Nucleotidyltransferase</keyword>
<evidence type="ECO:0000256" key="5">
    <source>
        <dbReference type="ARBA" id="ARBA00022801"/>
    </source>
</evidence>
<proteinExistence type="predicted"/>
<feature type="region of interest" description="Disordered" evidence="7">
    <location>
        <begin position="1"/>
        <end position="21"/>
    </location>
</feature>
<keyword evidence="5" id="KW-0378">Hydrolase</keyword>
<protein>
    <recommendedName>
        <fullName evidence="8">Reverse transcriptase RNase H-like domain-containing protein</fullName>
    </recommendedName>
</protein>
<evidence type="ECO:0000256" key="7">
    <source>
        <dbReference type="SAM" id="MobiDB-lite"/>
    </source>
</evidence>
<name>A0AA89ADQ9_9ASTE</name>
<organism evidence="9 10">
    <name type="scientific">Escallonia herrerae</name>
    <dbReference type="NCBI Taxonomy" id="1293975"/>
    <lineage>
        <taxon>Eukaryota</taxon>
        <taxon>Viridiplantae</taxon>
        <taxon>Streptophyta</taxon>
        <taxon>Embryophyta</taxon>
        <taxon>Tracheophyta</taxon>
        <taxon>Spermatophyta</taxon>
        <taxon>Magnoliopsida</taxon>
        <taxon>eudicotyledons</taxon>
        <taxon>Gunneridae</taxon>
        <taxon>Pentapetalae</taxon>
        <taxon>asterids</taxon>
        <taxon>campanulids</taxon>
        <taxon>Escalloniales</taxon>
        <taxon>Escalloniaceae</taxon>
        <taxon>Escallonia</taxon>
    </lineage>
</organism>
<dbReference type="PANTHER" id="PTHR34072:SF41">
    <property type="entry name" value="REVERSE TRANSCRIPTASE_RETROTRANSPOSON-DERIVED PROTEIN RNASE H-LIKE DOMAIN-CONTAINING PROTEIN"/>
    <property type="match status" value="1"/>
</dbReference>
<dbReference type="GO" id="GO:0003964">
    <property type="term" value="F:RNA-directed DNA polymerase activity"/>
    <property type="evidence" value="ECO:0007669"/>
    <property type="project" value="UniProtKB-KW"/>
</dbReference>
<dbReference type="InterPro" id="IPR043502">
    <property type="entry name" value="DNA/RNA_pol_sf"/>
</dbReference>
<evidence type="ECO:0000256" key="1">
    <source>
        <dbReference type="ARBA" id="ARBA00022679"/>
    </source>
</evidence>
<evidence type="ECO:0000313" key="9">
    <source>
        <dbReference type="EMBL" id="KAK2999085.1"/>
    </source>
</evidence>
<evidence type="ECO:0000256" key="2">
    <source>
        <dbReference type="ARBA" id="ARBA00022695"/>
    </source>
</evidence>
<keyword evidence="1" id="KW-0808">Transferase</keyword>
<dbReference type="GO" id="GO:0004519">
    <property type="term" value="F:endonuclease activity"/>
    <property type="evidence" value="ECO:0007669"/>
    <property type="project" value="UniProtKB-KW"/>
</dbReference>
<dbReference type="GO" id="GO:0016787">
    <property type="term" value="F:hydrolase activity"/>
    <property type="evidence" value="ECO:0007669"/>
    <property type="project" value="UniProtKB-KW"/>
</dbReference>
<keyword evidence="3" id="KW-0540">Nuclease</keyword>
<feature type="compositionally biased region" description="Basic and acidic residues" evidence="7">
    <location>
        <begin position="200"/>
        <end position="219"/>
    </location>
</feature>
<evidence type="ECO:0000256" key="6">
    <source>
        <dbReference type="ARBA" id="ARBA00022918"/>
    </source>
</evidence>
<dbReference type="SUPFAM" id="SSF56672">
    <property type="entry name" value="DNA/RNA polymerases"/>
    <property type="match status" value="1"/>
</dbReference>
<keyword evidence="6" id="KW-0695">RNA-directed DNA polymerase</keyword>
<dbReference type="Proteomes" id="UP001188597">
    <property type="component" value="Unassembled WGS sequence"/>
</dbReference>
<dbReference type="CDD" id="cd09274">
    <property type="entry name" value="RNase_HI_RT_Ty3"/>
    <property type="match status" value="1"/>
</dbReference>
<feature type="domain" description="Reverse transcriptase RNase H-like" evidence="8">
    <location>
        <begin position="224"/>
        <end position="288"/>
    </location>
</feature>
<keyword evidence="4" id="KW-0255">Endonuclease</keyword>
<feature type="compositionally biased region" description="Pro residues" evidence="7">
    <location>
        <begin position="1"/>
        <end position="12"/>
    </location>
</feature>
<dbReference type="InterPro" id="IPR041373">
    <property type="entry name" value="RT_RNaseH"/>
</dbReference>
<evidence type="ECO:0000313" key="10">
    <source>
        <dbReference type="Proteomes" id="UP001188597"/>
    </source>
</evidence>
<dbReference type="EMBL" id="JAVXUP010003399">
    <property type="protein sequence ID" value="KAK2999085.1"/>
    <property type="molecule type" value="Genomic_DNA"/>
</dbReference>
<dbReference type="AlphaFoldDB" id="A0AA89ADQ9"/>
<feature type="region of interest" description="Disordered" evidence="7">
    <location>
        <begin position="150"/>
        <end position="177"/>
    </location>
</feature>
<dbReference type="PANTHER" id="PTHR34072">
    <property type="entry name" value="ENZYMATIC POLYPROTEIN-RELATED"/>
    <property type="match status" value="1"/>
</dbReference>
<gene>
    <name evidence="9" type="ORF">RJ639_023981</name>
</gene>
<comment type="caution">
    <text evidence="9">The sequence shown here is derived from an EMBL/GenBank/DDBJ whole genome shotgun (WGS) entry which is preliminary data.</text>
</comment>
<reference evidence="9" key="1">
    <citation type="submission" date="2022-12" db="EMBL/GenBank/DDBJ databases">
        <title>Draft genome assemblies for two species of Escallonia (Escalloniales).</title>
        <authorList>
            <person name="Chanderbali A."/>
            <person name="Dervinis C."/>
            <person name="Anghel I."/>
            <person name="Soltis D."/>
            <person name="Soltis P."/>
            <person name="Zapata F."/>
        </authorList>
    </citation>
    <scope>NUCLEOTIDE SEQUENCE</scope>
    <source>
        <strain evidence="9">UCBG64.0493</strain>
        <tissue evidence="9">Leaf</tissue>
    </source>
</reference>
<dbReference type="Pfam" id="PF17917">
    <property type="entry name" value="RT_RNaseH"/>
    <property type="match status" value="1"/>
</dbReference>
<evidence type="ECO:0000256" key="3">
    <source>
        <dbReference type="ARBA" id="ARBA00022722"/>
    </source>
</evidence>
<sequence>MTSTAPLPPPSTTPTRPSAVPVQADQVELFSRVVVNTPAGGMEHSSRPRVPEPKSYGGACDAKELEKFLFDVEQYFRAIKVDSKETKVSMATMCLVGDAKFWWRKKYAEIEDGSYTLLLHGRVKTWACTELNRHRVNNLNEAIIAAKSLSDYNSEPQRPPNKGNPSRTNGGKKPGEEDAVEAFPQWCNAVTTQVGNPEGDASREKPKDTSPRKKGDAPRKGLMKLNEAEQPYTTHEKELLAIVHCLRMWRLLGSSIVVRMDNTVVSHFLSQSKLTSKYARWQELLAEFNFMLVYRAGSTNSVADALSRRTELDQLALAAMNAIIRADSRVAINVGKKIKKALTKDLVAVNSY</sequence>
<evidence type="ECO:0000259" key="8">
    <source>
        <dbReference type="Pfam" id="PF17917"/>
    </source>
</evidence>
<accession>A0AA89ADQ9</accession>